<dbReference type="InterPro" id="IPR018062">
    <property type="entry name" value="HTH_AraC-typ_CS"/>
</dbReference>
<keyword evidence="2" id="KW-0238">DNA-binding</keyword>
<feature type="domain" description="HTH araC/xylS-type" evidence="4">
    <location>
        <begin position="238"/>
        <end position="339"/>
    </location>
</feature>
<protein>
    <submittedName>
        <fullName evidence="5">Transcriptional regulator</fullName>
    </submittedName>
</protein>
<dbReference type="SMART" id="SM00342">
    <property type="entry name" value="HTH_ARAC"/>
    <property type="match status" value="1"/>
</dbReference>
<dbReference type="Pfam" id="PF12833">
    <property type="entry name" value="HTH_18"/>
    <property type="match status" value="1"/>
</dbReference>
<keyword evidence="1" id="KW-0805">Transcription regulation</keyword>
<accession>A0A919JGI1</accession>
<organism evidence="5 6">
    <name type="scientific">Actinoplanes nipponensis</name>
    <dbReference type="NCBI Taxonomy" id="135950"/>
    <lineage>
        <taxon>Bacteria</taxon>
        <taxon>Bacillati</taxon>
        <taxon>Actinomycetota</taxon>
        <taxon>Actinomycetes</taxon>
        <taxon>Micromonosporales</taxon>
        <taxon>Micromonosporaceae</taxon>
        <taxon>Actinoplanes</taxon>
    </lineage>
</organism>
<comment type="caution">
    <text evidence="5">The sequence shown here is derived from an EMBL/GenBank/DDBJ whole genome shotgun (WGS) entry which is preliminary data.</text>
</comment>
<reference evidence="5" key="1">
    <citation type="submission" date="2021-01" db="EMBL/GenBank/DDBJ databases">
        <title>Whole genome shotgun sequence of Actinoplanes nipponensis NBRC 14063.</title>
        <authorList>
            <person name="Komaki H."/>
            <person name="Tamura T."/>
        </authorList>
    </citation>
    <scope>NUCLEOTIDE SEQUENCE</scope>
    <source>
        <strain evidence="5">NBRC 14063</strain>
    </source>
</reference>
<dbReference type="AlphaFoldDB" id="A0A919JGI1"/>
<dbReference type="Gene3D" id="1.10.10.60">
    <property type="entry name" value="Homeodomain-like"/>
    <property type="match status" value="1"/>
</dbReference>
<dbReference type="PROSITE" id="PS01124">
    <property type="entry name" value="HTH_ARAC_FAMILY_2"/>
    <property type="match status" value="1"/>
</dbReference>
<keyword evidence="6" id="KW-1185">Reference proteome</keyword>
<dbReference type="RefSeq" id="WP_203767675.1">
    <property type="nucleotide sequence ID" value="NZ_BAAAYJ010000116.1"/>
</dbReference>
<dbReference type="PANTHER" id="PTHR46796">
    <property type="entry name" value="HTH-TYPE TRANSCRIPTIONAL ACTIVATOR RHAS-RELATED"/>
    <property type="match status" value="1"/>
</dbReference>
<name>A0A919JGI1_9ACTN</name>
<evidence type="ECO:0000313" key="6">
    <source>
        <dbReference type="Proteomes" id="UP000647172"/>
    </source>
</evidence>
<dbReference type="InterPro" id="IPR018060">
    <property type="entry name" value="HTH_AraC"/>
</dbReference>
<evidence type="ECO:0000256" key="2">
    <source>
        <dbReference type="ARBA" id="ARBA00023125"/>
    </source>
</evidence>
<dbReference type="InterPro" id="IPR009057">
    <property type="entry name" value="Homeodomain-like_sf"/>
</dbReference>
<dbReference type="Pfam" id="PF14525">
    <property type="entry name" value="AraC_binding_2"/>
    <property type="match status" value="1"/>
</dbReference>
<dbReference type="EMBL" id="BOMQ01000026">
    <property type="protein sequence ID" value="GIE48781.1"/>
    <property type="molecule type" value="Genomic_DNA"/>
</dbReference>
<dbReference type="PANTHER" id="PTHR46796:SF12">
    <property type="entry name" value="HTH-TYPE DNA-BINDING TRANSCRIPTIONAL ACTIVATOR EUTR"/>
    <property type="match status" value="1"/>
</dbReference>
<dbReference type="SUPFAM" id="SSF46689">
    <property type="entry name" value="Homeodomain-like"/>
    <property type="match status" value="2"/>
</dbReference>
<dbReference type="GO" id="GO:0003700">
    <property type="term" value="F:DNA-binding transcription factor activity"/>
    <property type="evidence" value="ECO:0007669"/>
    <property type="project" value="InterPro"/>
</dbReference>
<dbReference type="InterPro" id="IPR050204">
    <property type="entry name" value="AraC_XylS_family_regulators"/>
</dbReference>
<evidence type="ECO:0000256" key="3">
    <source>
        <dbReference type="ARBA" id="ARBA00023163"/>
    </source>
</evidence>
<evidence type="ECO:0000256" key="1">
    <source>
        <dbReference type="ARBA" id="ARBA00023015"/>
    </source>
</evidence>
<sequence>MDTAGAARPEPRTGEPDGDVAVCASLRTTDLDEAGSFCRRMFYGPLEVKPTGGADDIAFTGEVAQIGPLTIGEISYGVEMRLATGDLETAYHVLAPLTGAVQVLHRGAATTADPSQAAVFRPLGDIALRWSADCRLISVKVDRLALERELDAALDREVGSPVPLGATFGLAGGPGRSWLALIRLLLGETRQPDGLRVLPHLLRQWRELAVSGLAQAVEHPFSQNPAGRPTTRRPRTVKRTLDAMHAEPGRSFTAAELAGIAGVGIRVLQESFRQHVGVPPLTYLRRLRLEGVHAELSRAGPDQLSVSEVATRWGFTHLGRFAGAYRDRYGVTPSQTLRDRV</sequence>
<proteinExistence type="predicted"/>
<evidence type="ECO:0000313" key="5">
    <source>
        <dbReference type="EMBL" id="GIE48781.1"/>
    </source>
</evidence>
<dbReference type="Proteomes" id="UP000647172">
    <property type="component" value="Unassembled WGS sequence"/>
</dbReference>
<dbReference type="InterPro" id="IPR035418">
    <property type="entry name" value="AraC-bd_2"/>
</dbReference>
<evidence type="ECO:0000259" key="4">
    <source>
        <dbReference type="PROSITE" id="PS01124"/>
    </source>
</evidence>
<gene>
    <name evidence="5" type="ORF">Ani05nite_23150</name>
</gene>
<dbReference type="GO" id="GO:0043565">
    <property type="term" value="F:sequence-specific DNA binding"/>
    <property type="evidence" value="ECO:0007669"/>
    <property type="project" value="InterPro"/>
</dbReference>
<keyword evidence="3" id="KW-0804">Transcription</keyword>
<dbReference type="PROSITE" id="PS00041">
    <property type="entry name" value="HTH_ARAC_FAMILY_1"/>
    <property type="match status" value="1"/>
</dbReference>